<dbReference type="PROSITE" id="PS50127">
    <property type="entry name" value="UBC_2"/>
    <property type="match status" value="1"/>
</dbReference>
<reference evidence="5 6" key="1">
    <citation type="submission" date="2019-01" db="EMBL/GenBank/DDBJ databases">
        <title>Genome Assembly of Collichthys lucidus.</title>
        <authorList>
            <person name="Cai M."/>
            <person name="Xiao S."/>
        </authorList>
    </citation>
    <scope>NUCLEOTIDE SEQUENCE [LARGE SCALE GENOMIC DNA]</scope>
    <source>
        <strain evidence="5">JT15FE1705JMU</strain>
        <tissue evidence="5">Muscle</tissue>
    </source>
</reference>
<dbReference type="PANTHER" id="PTHR46116">
    <property type="entry name" value="(E3-INDEPENDENT) E2 UBIQUITIN-CONJUGATING ENZYME"/>
    <property type="match status" value="1"/>
</dbReference>
<proteinExistence type="predicted"/>
<dbReference type="Gene3D" id="3.10.110.10">
    <property type="entry name" value="Ubiquitin Conjugating Enzyme"/>
    <property type="match status" value="2"/>
</dbReference>
<feature type="compositionally biased region" description="Polar residues" evidence="3">
    <location>
        <begin position="298"/>
        <end position="308"/>
    </location>
</feature>
<keyword evidence="1" id="KW-0808">Transferase</keyword>
<accession>A0A4U5VAS4</accession>
<evidence type="ECO:0000256" key="1">
    <source>
        <dbReference type="ARBA" id="ARBA00022679"/>
    </source>
</evidence>
<dbReference type="CDD" id="cd23810">
    <property type="entry name" value="UBCc_BIRC6"/>
    <property type="match status" value="1"/>
</dbReference>
<feature type="region of interest" description="Disordered" evidence="3">
    <location>
        <begin position="34"/>
        <end position="64"/>
    </location>
</feature>
<dbReference type="GO" id="GO:0043066">
    <property type="term" value="P:negative regulation of apoptotic process"/>
    <property type="evidence" value="ECO:0007669"/>
    <property type="project" value="TreeGrafter"/>
</dbReference>
<gene>
    <name evidence="5" type="ORF">D9C73_020216</name>
</gene>
<dbReference type="GO" id="GO:0005634">
    <property type="term" value="C:nucleus"/>
    <property type="evidence" value="ECO:0007669"/>
    <property type="project" value="TreeGrafter"/>
</dbReference>
<evidence type="ECO:0000313" key="5">
    <source>
        <dbReference type="EMBL" id="TKS85127.1"/>
    </source>
</evidence>
<dbReference type="GO" id="GO:0004869">
    <property type="term" value="F:cysteine-type endopeptidase inhibitor activity"/>
    <property type="evidence" value="ECO:0007669"/>
    <property type="project" value="TreeGrafter"/>
</dbReference>
<dbReference type="PANTHER" id="PTHR46116:SF39">
    <property type="entry name" value="BACULOVIRAL IAP REPEAT-CONTAINING PROTEIN 6"/>
    <property type="match status" value="1"/>
</dbReference>
<dbReference type="AlphaFoldDB" id="A0A4U5VAS4"/>
<evidence type="ECO:0000256" key="3">
    <source>
        <dbReference type="SAM" id="MobiDB-lite"/>
    </source>
</evidence>
<name>A0A4U5VAS4_COLLU</name>
<protein>
    <submittedName>
        <fullName evidence="5">Baculoviral IAP repeat-containing protein 6</fullName>
    </submittedName>
</protein>
<dbReference type="Pfam" id="PF00179">
    <property type="entry name" value="UQ_con"/>
    <property type="match status" value="1"/>
</dbReference>
<dbReference type="GO" id="GO:0016740">
    <property type="term" value="F:transferase activity"/>
    <property type="evidence" value="ECO:0007669"/>
    <property type="project" value="UniProtKB-KW"/>
</dbReference>
<dbReference type="InterPro" id="IPR000608">
    <property type="entry name" value="UBC"/>
</dbReference>
<dbReference type="Proteomes" id="UP000298787">
    <property type="component" value="Chromosome 17"/>
</dbReference>
<feature type="region of interest" description="Disordered" evidence="3">
    <location>
        <begin position="266"/>
        <end position="308"/>
    </location>
</feature>
<evidence type="ECO:0000256" key="2">
    <source>
        <dbReference type="ARBA" id="ARBA00022786"/>
    </source>
</evidence>
<evidence type="ECO:0000259" key="4">
    <source>
        <dbReference type="PROSITE" id="PS50127"/>
    </source>
</evidence>
<dbReference type="EMBL" id="CM014094">
    <property type="protein sequence ID" value="TKS85127.1"/>
    <property type="molecule type" value="Genomic_DNA"/>
</dbReference>
<sequence>MKTESSDPEPEGLTLLVPDIQRTAEIVYTATTSLRQANQGEERQRYKQRSPIPQPRQEAVTMSTSLPLSSSSSVFVRCDEERLDIMKVLITGPADTPYANGCFEFDVYFPQDYPNSPPLVNLETTGGHSVRFNPNLYNDGKVLVSVQSLILVAEPYFNEPGYERSRGTPSGTQSSREYDGNIRQASVKWAMLEQMRNPSPCFKEVIHKHFYLKRTEIMCQCEEWITDIQQYSSDKRVGRTMSHHAAALKRHTAQLREELLKLPCPDGLEPDGDEFSERSAALILKDLPNQDTEKPGGSQDNHCSEGQL</sequence>
<keyword evidence="6" id="KW-1185">Reference proteome</keyword>
<dbReference type="STRING" id="240159.A0A4U5VAS4"/>
<keyword evidence="2" id="KW-0833">Ubl conjugation pathway</keyword>
<evidence type="ECO:0000313" key="6">
    <source>
        <dbReference type="Proteomes" id="UP000298787"/>
    </source>
</evidence>
<dbReference type="FunFam" id="3.10.110.10:FF:000169">
    <property type="entry name" value="Orf protein"/>
    <property type="match status" value="1"/>
</dbReference>
<dbReference type="SMART" id="SM00212">
    <property type="entry name" value="UBCc"/>
    <property type="match status" value="1"/>
</dbReference>
<dbReference type="InterPro" id="IPR016135">
    <property type="entry name" value="UBQ-conjugating_enzyme/RWD"/>
</dbReference>
<dbReference type="SUPFAM" id="SSF54495">
    <property type="entry name" value="UBC-like"/>
    <property type="match status" value="1"/>
</dbReference>
<organism evidence="5 6">
    <name type="scientific">Collichthys lucidus</name>
    <name type="common">Big head croaker</name>
    <name type="synonym">Sciaena lucida</name>
    <dbReference type="NCBI Taxonomy" id="240159"/>
    <lineage>
        <taxon>Eukaryota</taxon>
        <taxon>Metazoa</taxon>
        <taxon>Chordata</taxon>
        <taxon>Craniata</taxon>
        <taxon>Vertebrata</taxon>
        <taxon>Euteleostomi</taxon>
        <taxon>Actinopterygii</taxon>
        <taxon>Neopterygii</taxon>
        <taxon>Teleostei</taxon>
        <taxon>Neoteleostei</taxon>
        <taxon>Acanthomorphata</taxon>
        <taxon>Eupercaria</taxon>
        <taxon>Sciaenidae</taxon>
        <taxon>Collichthys</taxon>
    </lineage>
</organism>
<feature type="domain" description="UBC core" evidence="4">
    <location>
        <begin position="50"/>
        <end position="246"/>
    </location>
</feature>